<gene>
    <name evidence="2" type="ORF">EVAR_14969_1</name>
</gene>
<evidence type="ECO:0000256" key="1">
    <source>
        <dbReference type="SAM" id="MobiDB-lite"/>
    </source>
</evidence>
<protein>
    <submittedName>
        <fullName evidence="2">Uncharacterized protein</fullName>
    </submittedName>
</protein>
<accession>A0A4C1XP03</accession>
<comment type="caution">
    <text evidence="2">The sequence shown here is derived from an EMBL/GenBank/DDBJ whole genome shotgun (WGS) entry which is preliminary data.</text>
</comment>
<feature type="region of interest" description="Disordered" evidence="1">
    <location>
        <begin position="1"/>
        <end position="27"/>
    </location>
</feature>
<sequence length="345" mass="38972">MRGAMRIERRGRPSANDKIRKSRLHEKSVENYKGPRKIVQVTKAGFTVTIPKSKDSLLSGCFLPRTCLLKQSEVEASVKDGLCHRDDRRSTHRYSLRGWSMFAISAQHYTAKPWSVGRRPVDEGLFNFHAVFNLTAVRKWTCLTGEMALFHRIEVKAFAVAFRPVREGSSGLLSPPTHILFLLNGWRPTAGVFEVASAHERRLGDPNLKASSLVQHESVARIRQRGVGKSSTKEFGNFDVRDEPHSGRSVTDKVDAILEKVEQDRRISFPDTVQVFSKNQKRKEDSAGKGLRFHEYEIVDATFQVCRVARTVTTVSDTEPVARRRSLEPHTFVIIANNGARAHVE</sequence>
<dbReference type="Proteomes" id="UP000299102">
    <property type="component" value="Unassembled WGS sequence"/>
</dbReference>
<evidence type="ECO:0000313" key="3">
    <source>
        <dbReference type="Proteomes" id="UP000299102"/>
    </source>
</evidence>
<evidence type="ECO:0000313" key="2">
    <source>
        <dbReference type="EMBL" id="GBP64773.1"/>
    </source>
</evidence>
<proteinExistence type="predicted"/>
<name>A0A4C1XP03_EUMVA</name>
<organism evidence="2 3">
    <name type="scientific">Eumeta variegata</name>
    <name type="common">Bagworm moth</name>
    <name type="synonym">Eumeta japonica</name>
    <dbReference type="NCBI Taxonomy" id="151549"/>
    <lineage>
        <taxon>Eukaryota</taxon>
        <taxon>Metazoa</taxon>
        <taxon>Ecdysozoa</taxon>
        <taxon>Arthropoda</taxon>
        <taxon>Hexapoda</taxon>
        <taxon>Insecta</taxon>
        <taxon>Pterygota</taxon>
        <taxon>Neoptera</taxon>
        <taxon>Endopterygota</taxon>
        <taxon>Lepidoptera</taxon>
        <taxon>Glossata</taxon>
        <taxon>Ditrysia</taxon>
        <taxon>Tineoidea</taxon>
        <taxon>Psychidae</taxon>
        <taxon>Oiketicinae</taxon>
        <taxon>Eumeta</taxon>
    </lineage>
</organism>
<keyword evidence="3" id="KW-1185">Reference proteome</keyword>
<reference evidence="2 3" key="1">
    <citation type="journal article" date="2019" name="Commun. Biol.">
        <title>The bagworm genome reveals a unique fibroin gene that provides high tensile strength.</title>
        <authorList>
            <person name="Kono N."/>
            <person name="Nakamura H."/>
            <person name="Ohtoshi R."/>
            <person name="Tomita M."/>
            <person name="Numata K."/>
            <person name="Arakawa K."/>
        </authorList>
    </citation>
    <scope>NUCLEOTIDE SEQUENCE [LARGE SCALE GENOMIC DNA]</scope>
</reference>
<dbReference type="EMBL" id="BGZK01000908">
    <property type="protein sequence ID" value="GBP64773.1"/>
    <property type="molecule type" value="Genomic_DNA"/>
</dbReference>
<dbReference type="AlphaFoldDB" id="A0A4C1XP03"/>